<protein>
    <submittedName>
        <fullName evidence="1">Uncharacterized protein</fullName>
    </submittedName>
</protein>
<gene>
    <name evidence="1" type="ORF">E1A91_A05G234700v1</name>
</gene>
<name>A0A5D2ZBQ3_GOSMU</name>
<dbReference type="Proteomes" id="UP000323597">
    <property type="component" value="Chromosome A05"/>
</dbReference>
<proteinExistence type="predicted"/>
<reference evidence="1 2" key="1">
    <citation type="submission" date="2019-07" db="EMBL/GenBank/DDBJ databases">
        <title>WGS assembly of Gossypium mustelinum.</title>
        <authorList>
            <person name="Chen Z.J."/>
            <person name="Sreedasyam A."/>
            <person name="Ando A."/>
            <person name="Song Q."/>
            <person name="De L."/>
            <person name="Hulse-Kemp A."/>
            <person name="Ding M."/>
            <person name="Ye W."/>
            <person name="Kirkbride R."/>
            <person name="Jenkins J."/>
            <person name="Plott C."/>
            <person name="Lovell J."/>
            <person name="Lin Y.-M."/>
            <person name="Vaughn R."/>
            <person name="Liu B."/>
            <person name="Li W."/>
            <person name="Simpson S."/>
            <person name="Scheffler B."/>
            <person name="Saski C."/>
            <person name="Grover C."/>
            <person name="Hu G."/>
            <person name="Conover J."/>
            <person name="Carlson J."/>
            <person name="Shu S."/>
            <person name="Boston L."/>
            <person name="Williams M."/>
            <person name="Peterson D."/>
            <person name="Mcgee K."/>
            <person name="Jones D."/>
            <person name="Wendel J."/>
            <person name="Stelly D."/>
            <person name="Grimwood J."/>
            <person name="Schmutz J."/>
        </authorList>
    </citation>
    <scope>NUCLEOTIDE SEQUENCE [LARGE SCALE GENOMIC DNA]</scope>
    <source>
        <strain evidence="1">1408120.09</strain>
    </source>
</reference>
<evidence type="ECO:0000313" key="2">
    <source>
        <dbReference type="Proteomes" id="UP000323597"/>
    </source>
</evidence>
<accession>A0A5D2ZBQ3</accession>
<organism evidence="1 2">
    <name type="scientific">Gossypium mustelinum</name>
    <name type="common">Cotton</name>
    <name type="synonym">Gossypium caicoense</name>
    <dbReference type="NCBI Taxonomy" id="34275"/>
    <lineage>
        <taxon>Eukaryota</taxon>
        <taxon>Viridiplantae</taxon>
        <taxon>Streptophyta</taxon>
        <taxon>Embryophyta</taxon>
        <taxon>Tracheophyta</taxon>
        <taxon>Spermatophyta</taxon>
        <taxon>Magnoliopsida</taxon>
        <taxon>eudicotyledons</taxon>
        <taxon>Gunneridae</taxon>
        <taxon>Pentapetalae</taxon>
        <taxon>rosids</taxon>
        <taxon>malvids</taxon>
        <taxon>Malvales</taxon>
        <taxon>Malvaceae</taxon>
        <taxon>Malvoideae</taxon>
        <taxon>Gossypium</taxon>
    </lineage>
</organism>
<dbReference type="EMBL" id="CM017640">
    <property type="protein sequence ID" value="TYJ35410.1"/>
    <property type="molecule type" value="Genomic_DNA"/>
</dbReference>
<keyword evidence="2" id="KW-1185">Reference proteome</keyword>
<sequence>MAAMDEPSHSRLKLWTICTSGRLHLRKLCHKHQVLLFQLDKMASLGMIRQKRLMVLRNR</sequence>
<dbReference type="AlphaFoldDB" id="A0A5D2ZBQ3"/>
<evidence type="ECO:0000313" key="1">
    <source>
        <dbReference type="EMBL" id="TYJ35410.1"/>
    </source>
</evidence>